<organism evidence="4 5">
    <name type="scientific">Actinomycetospora lemnae</name>
    <dbReference type="NCBI Taxonomy" id="3019891"/>
    <lineage>
        <taxon>Bacteria</taxon>
        <taxon>Bacillati</taxon>
        <taxon>Actinomycetota</taxon>
        <taxon>Actinomycetes</taxon>
        <taxon>Pseudonocardiales</taxon>
        <taxon>Pseudonocardiaceae</taxon>
        <taxon>Actinomycetospora</taxon>
    </lineage>
</organism>
<evidence type="ECO:0000256" key="1">
    <source>
        <dbReference type="ARBA" id="ARBA00023125"/>
    </source>
</evidence>
<accession>A0ABT5T2K5</accession>
<dbReference type="InterPro" id="IPR001647">
    <property type="entry name" value="HTH_TetR"/>
</dbReference>
<keyword evidence="5" id="KW-1185">Reference proteome</keyword>
<dbReference type="PROSITE" id="PS50977">
    <property type="entry name" value="HTH_TETR_2"/>
    <property type="match status" value="1"/>
</dbReference>
<proteinExistence type="predicted"/>
<dbReference type="RefSeq" id="WP_274203885.1">
    <property type="nucleotide sequence ID" value="NZ_JAQZAO010000022.1"/>
</dbReference>
<dbReference type="Pfam" id="PF00440">
    <property type="entry name" value="TetR_N"/>
    <property type="match status" value="1"/>
</dbReference>
<feature type="domain" description="HTH tetR-type" evidence="3">
    <location>
        <begin position="5"/>
        <end position="65"/>
    </location>
</feature>
<reference evidence="4 5" key="1">
    <citation type="submission" date="2023-02" db="EMBL/GenBank/DDBJ databases">
        <title>Genome sequencing required for Actinomycetospora new species description.</title>
        <authorList>
            <person name="Saimee Y."/>
            <person name="Duangmal K."/>
        </authorList>
    </citation>
    <scope>NUCLEOTIDE SEQUENCE [LARGE SCALE GENOMIC DNA]</scope>
    <source>
        <strain evidence="4 5">DW7H6</strain>
    </source>
</reference>
<dbReference type="Proteomes" id="UP001300763">
    <property type="component" value="Unassembled WGS sequence"/>
</dbReference>
<dbReference type="Gene3D" id="1.10.357.10">
    <property type="entry name" value="Tetracycline Repressor, domain 2"/>
    <property type="match status" value="1"/>
</dbReference>
<evidence type="ECO:0000256" key="2">
    <source>
        <dbReference type="PROSITE-ProRule" id="PRU00335"/>
    </source>
</evidence>
<comment type="caution">
    <text evidence="4">The sequence shown here is derived from an EMBL/GenBank/DDBJ whole genome shotgun (WGS) entry which is preliminary data.</text>
</comment>
<dbReference type="InterPro" id="IPR009057">
    <property type="entry name" value="Homeodomain-like_sf"/>
</dbReference>
<dbReference type="EMBL" id="JAQZAO010000022">
    <property type="protein sequence ID" value="MDD7969357.1"/>
    <property type="molecule type" value="Genomic_DNA"/>
</dbReference>
<evidence type="ECO:0000313" key="5">
    <source>
        <dbReference type="Proteomes" id="UP001300763"/>
    </source>
</evidence>
<feature type="DNA-binding region" description="H-T-H motif" evidence="2">
    <location>
        <begin position="28"/>
        <end position="47"/>
    </location>
</feature>
<keyword evidence="1 2" id="KW-0238">DNA-binding</keyword>
<protein>
    <submittedName>
        <fullName evidence="4">TetR/AcrR family transcriptional regulator</fullName>
    </submittedName>
</protein>
<evidence type="ECO:0000259" key="3">
    <source>
        <dbReference type="PROSITE" id="PS50977"/>
    </source>
</evidence>
<evidence type="ECO:0000313" key="4">
    <source>
        <dbReference type="EMBL" id="MDD7969357.1"/>
    </source>
</evidence>
<dbReference type="SUPFAM" id="SSF46689">
    <property type="entry name" value="Homeodomain-like"/>
    <property type="match status" value="1"/>
</dbReference>
<name>A0ABT5T2K5_9PSEU</name>
<sequence>MAVARTPRHRWIGAGLDALATGGPDAVQIESLARALGVTKGGFYGYFADRRALLTEVLDTWEARSTGEVVARVEDEGGDAMAKALRAAELTFSAELRPIDLAVREWARRDAGVAERLRRVDNARMAYLRALLGPVSADEEDLEARCFVAFSVAVADHLIAADHGALARADVRAAIRRQLFTPVGGVADRSGSGPASVPSER</sequence>
<gene>
    <name evidence="4" type="ORF">PGB27_28770</name>
</gene>